<evidence type="ECO:0000256" key="3">
    <source>
        <dbReference type="ARBA" id="ARBA00022723"/>
    </source>
</evidence>
<dbReference type="InterPro" id="IPR001128">
    <property type="entry name" value="Cyt_P450"/>
</dbReference>
<keyword evidence="4 8" id="KW-0560">Oxidoreductase</keyword>
<keyword evidence="11" id="KW-1185">Reference proteome</keyword>
<comment type="cofactor">
    <cofactor evidence="1 7">
        <name>heme</name>
        <dbReference type="ChEBI" id="CHEBI:30413"/>
    </cofactor>
</comment>
<dbReference type="Gene3D" id="1.10.630.10">
    <property type="entry name" value="Cytochrome P450"/>
    <property type="match status" value="1"/>
</dbReference>
<dbReference type="PRINTS" id="PR00463">
    <property type="entry name" value="EP450I"/>
</dbReference>
<name>A0A2V1DF20_9PLEO</name>
<evidence type="ECO:0000256" key="2">
    <source>
        <dbReference type="ARBA" id="ARBA00010617"/>
    </source>
</evidence>
<evidence type="ECO:0000256" key="1">
    <source>
        <dbReference type="ARBA" id="ARBA00001971"/>
    </source>
</evidence>
<feature type="binding site" description="axial binding residue" evidence="7">
    <location>
        <position position="465"/>
    </location>
    <ligand>
        <name>heme</name>
        <dbReference type="ChEBI" id="CHEBI:30413"/>
    </ligand>
    <ligandPart>
        <name>Fe</name>
        <dbReference type="ChEBI" id="CHEBI:18248"/>
    </ligandPart>
</feature>
<dbReference type="PRINTS" id="PR00385">
    <property type="entry name" value="P450"/>
</dbReference>
<evidence type="ECO:0000313" key="10">
    <source>
        <dbReference type="EMBL" id="PVH96638.1"/>
    </source>
</evidence>
<dbReference type="Proteomes" id="UP000244855">
    <property type="component" value="Unassembled WGS sequence"/>
</dbReference>
<dbReference type="GO" id="GO:0005506">
    <property type="term" value="F:iron ion binding"/>
    <property type="evidence" value="ECO:0007669"/>
    <property type="project" value="InterPro"/>
</dbReference>
<dbReference type="GO" id="GO:0004497">
    <property type="term" value="F:monooxygenase activity"/>
    <property type="evidence" value="ECO:0007669"/>
    <property type="project" value="UniProtKB-KW"/>
</dbReference>
<dbReference type="SUPFAM" id="SSF48264">
    <property type="entry name" value="Cytochrome P450"/>
    <property type="match status" value="1"/>
</dbReference>
<dbReference type="InterPro" id="IPR050121">
    <property type="entry name" value="Cytochrome_P450_monoxygenase"/>
</dbReference>
<keyword evidence="7 8" id="KW-0349">Heme</keyword>
<dbReference type="InterPro" id="IPR002401">
    <property type="entry name" value="Cyt_P450_E_grp-I"/>
</dbReference>
<comment type="similarity">
    <text evidence="2 8">Belongs to the cytochrome P450 family.</text>
</comment>
<keyword evidence="9" id="KW-1133">Transmembrane helix</keyword>
<protein>
    <submittedName>
        <fullName evidence="10">Cytochrome P450</fullName>
    </submittedName>
</protein>
<evidence type="ECO:0000256" key="4">
    <source>
        <dbReference type="ARBA" id="ARBA00023002"/>
    </source>
</evidence>
<dbReference type="InterPro" id="IPR017972">
    <property type="entry name" value="Cyt_P450_CS"/>
</dbReference>
<feature type="transmembrane region" description="Helical" evidence="9">
    <location>
        <begin position="27"/>
        <end position="45"/>
    </location>
</feature>
<reference evidence="10 11" key="1">
    <citation type="journal article" date="2018" name="Sci. Rep.">
        <title>Comparative genomics provides insights into the lifestyle and reveals functional heterogeneity of dark septate endophytic fungi.</title>
        <authorList>
            <person name="Knapp D.G."/>
            <person name="Nemeth J.B."/>
            <person name="Barry K."/>
            <person name="Hainaut M."/>
            <person name="Henrissat B."/>
            <person name="Johnson J."/>
            <person name="Kuo A."/>
            <person name="Lim J.H.P."/>
            <person name="Lipzen A."/>
            <person name="Nolan M."/>
            <person name="Ohm R.A."/>
            <person name="Tamas L."/>
            <person name="Grigoriev I.V."/>
            <person name="Spatafora J.W."/>
            <person name="Nagy L.G."/>
            <person name="Kovacs G.M."/>
        </authorList>
    </citation>
    <scope>NUCLEOTIDE SEQUENCE [LARGE SCALE GENOMIC DNA]</scope>
    <source>
        <strain evidence="10 11">DSE2036</strain>
    </source>
</reference>
<dbReference type="InterPro" id="IPR036396">
    <property type="entry name" value="Cyt_P450_sf"/>
</dbReference>
<evidence type="ECO:0000256" key="5">
    <source>
        <dbReference type="ARBA" id="ARBA00023004"/>
    </source>
</evidence>
<accession>A0A2V1DF20</accession>
<dbReference type="STRING" id="97972.A0A2V1DF20"/>
<evidence type="ECO:0000256" key="9">
    <source>
        <dbReference type="SAM" id="Phobius"/>
    </source>
</evidence>
<dbReference type="GO" id="GO:0020037">
    <property type="term" value="F:heme binding"/>
    <property type="evidence" value="ECO:0007669"/>
    <property type="project" value="InterPro"/>
</dbReference>
<dbReference type="AlphaFoldDB" id="A0A2V1DF20"/>
<dbReference type="GO" id="GO:0016705">
    <property type="term" value="F:oxidoreductase activity, acting on paired donors, with incorporation or reduction of molecular oxygen"/>
    <property type="evidence" value="ECO:0007669"/>
    <property type="project" value="InterPro"/>
</dbReference>
<evidence type="ECO:0000256" key="6">
    <source>
        <dbReference type="ARBA" id="ARBA00023033"/>
    </source>
</evidence>
<keyword evidence="6 8" id="KW-0503">Monooxygenase</keyword>
<evidence type="ECO:0000256" key="7">
    <source>
        <dbReference type="PIRSR" id="PIRSR602401-1"/>
    </source>
</evidence>
<dbReference type="OrthoDB" id="3945418at2759"/>
<dbReference type="PANTHER" id="PTHR24305:SF157">
    <property type="entry name" value="N-ACETYLTRYPTOPHAN 6-HYDROXYLASE IVOC-RELATED"/>
    <property type="match status" value="1"/>
</dbReference>
<dbReference type="Pfam" id="PF00067">
    <property type="entry name" value="p450"/>
    <property type="match status" value="1"/>
</dbReference>
<keyword evidence="9" id="KW-0812">Transmembrane</keyword>
<keyword evidence="3 7" id="KW-0479">Metal-binding</keyword>
<sequence>MKHVLENFLDRLPSSPLYHDDDYKLKAVFLFIATYFGYSIFLGVYRLTLHPLAKIPGPKLAAFTYWYEIYYDVWLGGQYFRQLAKMHEKYGPVVRFNPNELHFNDPDFIDTLYPGASGRKTNRPLMVGKRSGTPDSMTGTFDHDLHRRRRGALNPFFSVASVRKLEPTIREHTNKVLRRMEQASITGEPVQMNLMFKAYASDTIVQYAFGDCFHFLDNPNWGKPYFEAVDMFFALNHLFGHWPWIGFLVRMAPGWVMRNFGPSLREMWEKKLWWIQKVREIRASNDPERVKNTIFGGVLTSSLPDEEKTDFRLASETQLVVFAGEGTTAHTLSAAIFELLSNPATLEKAKAELKTVIQDPNDIISFAQLDGLAYFNAIIQETIRLHPGVVSRQWRESPEPMIYKDQQRGKEYVIPPNFSYSMTPLVIHHDPSVFENPREFQPQRWIDNPKLSRAFMGFSRGPRSCIGLNLARREIAVLLATLILKYDLYRGQKGCTLELYDTVRERDIDCNGEFIIPAPAKGSKGMRVRVRH</sequence>
<gene>
    <name evidence="10" type="ORF">DM02DRAFT_569262</name>
</gene>
<organism evidence="10 11">
    <name type="scientific">Periconia macrospinosa</name>
    <dbReference type="NCBI Taxonomy" id="97972"/>
    <lineage>
        <taxon>Eukaryota</taxon>
        <taxon>Fungi</taxon>
        <taxon>Dikarya</taxon>
        <taxon>Ascomycota</taxon>
        <taxon>Pezizomycotina</taxon>
        <taxon>Dothideomycetes</taxon>
        <taxon>Pleosporomycetidae</taxon>
        <taxon>Pleosporales</taxon>
        <taxon>Massarineae</taxon>
        <taxon>Periconiaceae</taxon>
        <taxon>Periconia</taxon>
    </lineage>
</organism>
<evidence type="ECO:0000256" key="8">
    <source>
        <dbReference type="RuleBase" id="RU000461"/>
    </source>
</evidence>
<dbReference type="CDD" id="cd11062">
    <property type="entry name" value="CYP58-like"/>
    <property type="match status" value="1"/>
</dbReference>
<keyword evidence="5 7" id="KW-0408">Iron</keyword>
<evidence type="ECO:0000313" key="11">
    <source>
        <dbReference type="Proteomes" id="UP000244855"/>
    </source>
</evidence>
<proteinExistence type="inferred from homology"/>
<keyword evidence="9" id="KW-0472">Membrane</keyword>
<dbReference type="PROSITE" id="PS00086">
    <property type="entry name" value="CYTOCHROME_P450"/>
    <property type="match status" value="1"/>
</dbReference>
<dbReference type="PANTHER" id="PTHR24305">
    <property type="entry name" value="CYTOCHROME P450"/>
    <property type="match status" value="1"/>
</dbReference>
<dbReference type="EMBL" id="KZ805459">
    <property type="protein sequence ID" value="PVH96638.1"/>
    <property type="molecule type" value="Genomic_DNA"/>
</dbReference>